<evidence type="ECO:0000313" key="2">
    <source>
        <dbReference type="EMBL" id="UTH13318.1"/>
    </source>
</evidence>
<proteinExistence type="predicted"/>
<dbReference type="InterPro" id="IPR049242">
    <property type="entry name" value="DUF6877"/>
</dbReference>
<dbReference type="Pfam" id="PF21793">
    <property type="entry name" value="DUF6877"/>
    <property type="match status" value="1"/>
</dbReference>
<reference evidence="2" key="1">
    <citation type="submission" date="2021-04" db="EMBL/GenBank/DDBJ databases">
        <title>Complete Genome Sequences of Macrococcus spp. from dog and cattle.</title>
        <authorList>
            <person name="Schwendener S."/>
            <person name="Perreten V."/>
        </authorList>
    </citation>
    <scope>NUCLEOTIDE SEQUENCE</scope>
    <source>
        <strain evidence="2">Epi0143-OL</strain>
    </source>
</reference>
<dbReference type="Proteomes" id="UP001057381">
    <property type="component" value="Chromosome"/>
</dbReference>
<evidence type="ECO:0000313" key="3">
    <source>
        <dbReference type="Proteomes" id="UP001057381"/>
    </source>
</evidence>
<accession>A0A9Q9F0T9</accession>
<name>A0A9Q9F0T9_9STAP</name>
<dbReference type="EMBL" id="CP073809">
    <property type="protein sequence ID" value="UTH13318.1"/>
    <property type="molecule type" value="Genomic_DNA"/>
</dbReference>
<evidence type="ECO:0000259" key="1">
    <source>
        <dbReference type="Pfam" id="PF21793"/>
    </source>
</evidence>
<protein>
    <recommendedName>
        <fullName evidence="1">DUF6877 domain-containing protein</fullName>
    </recommendedName>
</protein>
<gene>
    <name evidence="2" type="ORF">KFV11_08600</name>
</gene>
<organism evidence="2 3">
    <name type="scientific">Macrococcus equipercicus</name>
    <dbReference type="NCBI Taxonomy" id="69967"/>
    <lineage>
        <taxon>Bacteria</taxon>
        <taxon>Bacillati</taxon>
        <taxon>Bacillota</taxon>
        <taxon>Bacilli</taxon>
        <taxon>Bacillales</taxon>
        <taxon>Staphylococcaceae</taxon>
        <taxon>Macrococcus</taxon>
    </lineage>
</organism>
<dbReference type="AlphaFoldDB" id="A0A9Q9F0T9"/>
<sequence>MMTINKQLTATEQINQLVSEYNFPLSVVEDIHYRLLCSQDEHYVQLQLRYLQNLIKYTEVERKGL</sequence>
<feature type="domain" description="DUF6877" evidence="1">
    <location>
        <begin position="12"/>
        <end position="56"/>
    </location>
</feature>
<dbReference type="KEGG" id="mequ:KFV11_08600"/>